<name>A0A2P5ADF2_TREOI</name>
<evidence type="ECO:0000313" key="3">
    <source>
        <dbReference type="EMBL" id="PON34571.1"/>
    </source>
</evidence>
<dbReference type="STRING" id="63057.A0A2P5ADF2"/>
<keyword evidence="4" id="KW-1185">Reference proteome</keyword>
<evidence type="ECO:0000256" key="1">
    <source>
        <dbReference type="PIRSR" id="PIRSR600101-1"/>
    </source>
</evidence>
<dbReference type="PRINTS" id="PR01210">
    <property type="entry name" value="GGTRANSPTASE"/>
</dbReference>
<feature type="binding site" evidence="2">
    <location>
        <position position="45"/>
    </location>
    <ligand>
        <name>L-glutamate</name>
        <dbReference type="ChEBI" id="CHEBI:29985"/>
    </ligand>
</feature>
<dbReference type="FunCoup" id="A0A2P5ADF2">
    <property type="interactions" value="1"/>
</dbReference>
<dbReference type="PANTHER" id="PTHR11686">
    <property type="entry name" value="GAMMA GLUTAMYL TRANSPEPTIDASE"/>
    <property type="match status" value="1"/>
</dbReference>
<dbReference type="InterPro" id="IPR029055">
    <property type="entry name" value="Ntn_hydrolases_N"/>
</dbReference>
<reference evidence="4" key="1">
    <citation type="submission" date="2016-06" db="EMBL/GenBank/DDBJ databases">
        <title>Parallel loss of symbiosis genes in relatives of nitrogen-fixing non-legume Parasponia.</title>
        <authorList>
            <person name="Van Velzen R."/>
            <person name="Holmer R."/>
            <person name="Bu F."/>
            <person name="Rutten L."/>
            <person name="Van Zeijl A."/>
            <person name="Liu W."/>
            <person name="Santuari L."/>
            <person name="Cao Q."/>
            <person name="Sharma T."/>
            <person name="Shen D."/>
            <person name="Roswanjaya Y."/>
            <person name="Wardhani T."/>
            <person name="Kalhor M.S."/>
            <person name="Jansen J."/>
            <person name="Van den Hoogen J."/>
            <person name="Gungor B."/>
            <person name="Hartog M."/>
            <person name="Hontelez J."/>
            <person name="Verver J."/>
            <person name="Yang W.-C."/>
            <person name="Schijlen E."/>
            <person name="Repin R."/>
            <person name="Schilthuizen M."/>
            <person name="Schranz E."/>
            <person name="Heidstra R."/>
            <person name="Miyata K."/>
            <person name="Fedorova E."/>
            <person name="Kohlen W."/>
            <person name="Bisseling T."/>
            <person name="Smit S."/>
            <person name="Geurts R."/>
        </authorList>
    </citation>
    <scope>NUCLEOTIDE SEQUENCE [LARGE SCALE GENOMIC DNA]</scope>
    <source>
        <strain evidence="4">cv. RG33-2</strain>
    </source>
</reference>
<proteinExistence type="predicted"/>
<dbReference type="AlphaFoldDB" id="A0A2P5ADF2"/>
<gene>
    <name evidence="3" type="ORF">TorRG33x02_353070</name>
</gene>
<dbReference type="GO" id="GO:0005886">
    <property type="term" value="C:plasma membrane"/>
    <property type="evidence" value="ECO:0007669"/>
    <property type="project" value="TreeGrafter"/>
</dbReference>
<accession>A0A2P5ADF2</accession>
<feature type="binding site" evidence="2">
    <location>
        <begin position="22"/>
        <end position="24"/>
    </location>
    <ligand>
        <name>L-glutamate</name>
        <dbReference type="ChEBI" id="CHEBI:29985"/>
    </ligand>
</feature>
<evidence type="ECO:0000256" key="2">
    <source>
        <dbReference type="PIRSR" id="PIRSR600101-2"/>
    </source>
</evidence>
<dbReference type="Pfam" id="PF01019">
    <property type="entry name" value="G_glu_transpept"/>
    <property type="match status" value="1"/>
</dbReference>
<dbReference type="PANTHER" id="PTHR11686:SF34">
    <property type="entry name" value="GLUTATHIONE HYDROLASE 1-RELATED"/>
    <property type="match status" value="1"/>
</dbReference>
<feature type="active site" description="Nucleophile" evidence="1">
    <location>
        <position position="4"/>
    </location>
</feature>
<dbReference type="EMBL" id="JXTC01000928">
    <property type="protein sequence ID" value="PON34571.1"/>
    <property type="molecule type" value="Genomic_DNA"/>
</dbReference>
<protein>
    <submittedName>
        <fullName evidence="3">Gamma-glutamyltranspeptidase</fullName>
    </submittedName>
</protein>
<dbReference type="InterPro" id="IPR000101">
    <property type="entry name" value="GGT_peptidase"/>
</dbReference>
<dbReference type="GO" id="GO:0006751">
    <property type="term" value="P:glutathione catabolic process"/>
    <property type="evidence" value="ECO:0007669"/>
    <property type="project" value="InterPro"/>
</dbReference>
<dbReference type="SUPFAM" id="SSF56235">
    <property type="entry name" value="N-terminal nucleophile aminohydrolases (Ntn hydrolases)"/>
    <property type="match status" value="1"/>
</dbReference>
<dbReference type="OrthoDB" id="1424408at2759"/>
<dbReference type="GO" id="GO:0036374">
    <property type="term" value="F:glutathione hydrolase activity"/>
    <property type="evidence" value="ECO:0007669"/>
    <property type="project" value="InterPro"/>
</dbReference>
<feature type="binding site" evidence="2">
    <location>
        <position position="96"/>
    </location>
    <ligand>
        <name>L-glutamate</name>
        <dbReference type="ChEBI" id="CHEBI:29985"/>
    </ligand>
</feature>
<dbReference type="Gene3D" id="3.60.20.40">
    <property type="match status" value="1"/>
</dbReference>
<dbReference type="InParanoid" id="A0A2P5ADF2"/>
<comment type="caution">
    <text evidence="3">The sequence shown here is derived from an EMBL/GenBank/DDBJ whole genome shotgun (WGS) entry which is preliminary data.</text>
</comment>
<sequence>MICTSHISIIDHEQNAVSMIPTVNAYFGLKKLSSIGIILNNEMDDFSMPANASKGVFDHQHRLTLSGQAKRPLLSMSPTIVLKDNQLTAVAGANGGSFIYTATGEVLLNNFVRRMDLLLRLKALAAGYLTAVKNRLC</sequence>
<organism evidence="3 4">
    <name type="scientific">Trema orientale</name>
    <name type="common">Charcoal tree</name>
    <name type="synonym">Celtis orientalis</name>
    <dbReference type="NCBI Taxonomy" id="63057"/>
    <lineage>
        <taxon>Eukaryota</taxon>
        <taxon>Viridiplantae</taxon>
        <taxon>Streptophyta</taxon>
        <taxon>Embryophyta</taxon>
        <taxon>Tracheophyta</taxon>
        <taxon>Spermatophyta</taxon>
        <taxon>Magnoliopsida</taxon>
        <taxon>eudicotyledons</taxon>
        <taxon>Gunneridae</taxon>
        <taxon>Pentapetalae</taxon>
        <taxon>rosids</taxon>
        <taxon>fabids</taxon>
        <taxon>Rosales</taxon>
        <taxon>Cannabaceae</taxon>
        <taxon>Trema</taxon>
    </lineage>
</organism>
<evidence type="ECO:0000313" key="4">
    <source>
        <dbReference type="Proteomes" id="UP000237000"/>
    </source>
</evidence>
<dbReference type="InterPro" id="IPR043137">
    <property type="entry name" value="GGT_ssub_C"/>
</dbReference>
<dbReference type="Proteomes" id="UP000237000">
    <property type="component" value="Unassembled WGS sequence"/>
</dbReference>